<dbReference type="Pfam" id="PF13499">
    <property type="entry name" value="EF-hand_7"/>
    <property type="match status" value="1"/>
</dbReference>
<sequence>MSMPLTETNLALVFAALDTTGDGRLSAADFITRADQMCAALAPDPSSASHQSVQQGFAAWWEHLRAGADVDQDGSVSSEEYLATAGTRAADTGEDLARVVLALAGPLFDAADTDGDGTISRPEYVRFYTALNLDGKIGEDAFTRLDIDGDGSISQQEFFGGIRAIFTSNDPGDPGTWMLGGAPSS</sequence>
<proteinExistence type="predicted"/>
<keyword evidence="1" id="KW-0479">Metal-binding</keyword>
<keyword evidence="2" id="KW-0677">Repeat</keyword>
<organism evidence="4 5">
    <name type="scientific">Nonomuraea insulae</name>
    <dbReference type="NCBI Taxonomy" id="1616787"/>
    <lineage>
        <taxon>Bacteria</taxon>
        <taxon>Bacillati</taxon>
        <taxon>Actinomycetota</taxon>
        <taxon>Actinomycetes</taxon>
        <taxon>Streptosporangiales</taxon>
        <taxon>Streptosporangiaceae</taxon>
        <taxon>Nonomuraea</taxon>
    </lineage>
</organism>
<gene>
    <name evidence="4" type="ORF">ACFPZ3_22300</name>
</gene>
<evidence type="ECO:0000256" key="2">
    <source>
        <dbReference type="ARBA" id="ARBA00022737"/>
    </source>
</evidence>
<evidence type="ECO:0000256" key="1">
    <source>
        <dbReference type="ARBA" id="ARBA00022723"/>
    </source>
</evidence>
<feature type="domain" description="EF-hand" evidence="3">
    <location>
        <begin position="139"/>
        <end position="168"/>
    </location>
</feature>
<dbReference type="SUPFAM" id="SSF47473">
    <property type="entry name" value="EF-hand"/>
    <property type="match status" value="1"/>
</dbReference>
<dbReference type="Gene3D" id="1.10.238.10">
    <property type="entry name" value="EF-hand"/>
    <property type="match status" value="1"/>
</dbReference>
<dbReference type="PROSITE" id="PS50222">
    <property type="entry name" value="EF_HAND_2"/>
    <property type="match status" value="3"/>
</dbReference>
<protein>
    <submittedName>
        <fullName evidence="4">EF-hand domain-containing protein</fullName>
    </submittedName>
</protein>
<dbReference type="PROSITE" id="PS00018">
    <property type="entry name" value="EF_HAND_1"/>
    <property type="match status" value="3"/>
</dbReference>
<feature type="domain" description="EF-hand" evidence="3">
    <location>
        <begin position="5"/>
        <end position="40"/>
    </location>
</feature>
<name>A0ABW1CLE7_9ACTN</name>
<dbReference type="Pfam" id="PF13202">
    <property type="entry name" value="EF-hand_5"/>
    <property type="match status" value="2"/>
</dbReference>
<feature type="domain" description="EF-hand" evidence="3">
    <location>
        <begin position="107"/>
        <end position="134"/>
    </location>
</feature>
<reference evidence="5" key="1">
    <citation type="journal article" date="2019" name="Int. J. Syst. Evol. Microbiol.">
        <title>The Global Catalogue of Microorganisms (GCM) 10K type strain sequencing project: providing services to taxonomists for standard genome sequencing and annotation.</title>
        <authorList>
            <consortium name="The Broad Institute Genomics Platform"/>
            <consortium name="The Broad Institute Genome Sequencing Center for Infectious Disease"/>
            <person name="Wu L."/>
            <person name="Ma J."/>
        </authorList>
    </citation>
    <scope>NUCLEOTIDE SEQUENCE [LARGE SCALE GENOMIC DNA]</scope>
    <source>
        <strain evidence="5">CCUG 53903</strain>
    </source>
</reference>
<dbReference type="InterPro" id="IPR002048">
    <property type="entry name" value="EF_hand_dom"/>
</dbReference>
<dbReference type="EMBL" id="JBHSPA010000026">
    <property type="protein sequence ID" value="MFC5826610.1"/>
    <property type="molecule type" value="Genomic_DNA"/>
</dbReference>
<dbReference type="InterPro" id="IPR018247">
    <property type="entry name" value="EF_Hand_1_Ca_BS"/>
</dbReference>
<dbReference type="SMART" id="SM00054">
    <property type="entry name" value="EFh"/>
    <property type="match status" value="3"/>
</dbReference>
<evidence type="ECO:0000313" key="4">
    <source>
        <dbReference type="EMBL" id="MFC5826610.1"/>
    </source>
</evidence>
<keyword evidence="5" id="KW-1185">Reference proteome</keyword>
<dbReference type="PANTHER" id="PTHR10827:SF98">
    <property type="entry name" value="45 KDA CALCIUM-BINDING PROTEIN"/>
    <property type="match status" value="1"/>
</dbReference>
<dbReference type="InterPro" id="IPR011992">
    <property type="entry name" value="EF-hand-dom_pair"/>
</dbReference>
<dbReference type="PANTHER" id="PTHR10827">
    <property type="entry name" value="RETICULOCALBIN"/>
    <property type="match status" value="1"/>
</dbReference>
<evidence type="ECO:0000313" key="5">
    <source>
        <dbReference type="Proteomes" id="UP001596058"/>
    </source>
</evidence>
<dbReference type="RefSeq" id="WP_379516125.1">
    <property type="nucleotide sequence ID" value="NZ_JBHSPA010000026.1"/>
</dbReference>
<evidence type="ECO:0000259" key="3">
    <source>
        <dbReference type="PROSITE" id="PS50222"/>
    </source>
</evidence>
<comment type="caution">
    <text evidence="4">The sequence shown here is derived from an EMBL/GenBank/DDBJ whole genome shotgun (WGS) entry which is preliminary data.</text>
</comment>
<dbReference type="Proteomes" id="UP001596058">
    <property type="component" value="Unassembled WGS sequence"/>
</dbReference>
<accession>A0ABW1CLE7</accession>